<dbReference type="Gene3D" id="1.50.10.100">
    <property type="entry name" value="Chondroitin AC/alginate lyase"/>
    <property type="match status" value="1"/>
</dbReference>
<comment type="subcellular location">
    <subcellularLocation>
        <location evidence="1">Cell envelope</location>
    </subcellularLocation>
</comment>
<evidence type="ECO:0000259" key="2">
    <source>
        <dbReference type="Pfam" id="PF07940"/>
    </source>
</evidence>
<organism evidence="3 4">
    <name type="scientific">Sphingomonas floccifaciens</name>
    <dbReference type="NCBI Taxonomy" id="1844115"/>
    <lineage>
        <taxon>Bacteria</taxon>
        <taxon>Pseudomonadati</taxon>
        <taxon>Pseudomonadota</taxon>
        <taxon>Alphaproteobacteria</taxon>
        <taxon>Sphingomonadales</taxon>
        <taxon>Sphingomonadaceae</taxon>
        <taxon>Sphingomonas</taxon>
    </lineage>
</organism>
<dbReference type="RefSeq" id="WP_380940334.1">
    <property type="nucleotide sequence ID" value="NZ_JBHUFC010000003.1"/>
</dbReference>
<evidence type="ECO:0000313" key="3">
    <source>
        <dbReference type="EMBL" id="MFD1787979.1"/>
    </source>
</evidence>
<evidence type="ECO:0000313" key="4">
    <source>
        <dbReference type="Proteomes" id="UP001597283"/>
    </source>
</evidence>
<dbReference type="Proteomes" id="UP001597283">
    <property type="component" value="Unassembled WGS sequence"/>
</dbReference>
<dbReference type="Gene3D" id="2.70.98.70">
    <property type="match status" value="1"/>
</dbReference>
<proteinExistence type="predicted"/>
<dbReference type="Pfam" id="PF07940">
    <property type="entry name" value="Hepar_II_III_C"/>
    <property type="match status" value="1"/>
</dbReference>
<evidence type="ECO:0000256" key="1">
    <source>
        <dbReference type="ARBA" id="ARBA00004196"/>
    </source>
</evidence>
<feature type="domain" description="Heparinase II/III-like C-terminal" evidence="2">
    <location>
        <begin position="328"/>
        <end position="574"/>
    </location>
</feature>
<dbReference type="EMBL" id="JBHUFC010000003">
    <property type="protein sequence ID" value="MFD1787979.1"/>
    <property type="molecule type" value="Genomic_DNA"/>
</dbReference>
<comment type="caution">
    <text evidence="3">The sequence shown here is derived from an EMBL/GenBank/DDBJ whole genome shotgun (WGS) entry which is preliminary data.</text>
</comment>
<accession>A0ABW4NEK0</accession>
<keyword evidence="4" id="KW-1185">Reference proteome</keyword>
<protein>
    <submittedName>
        <fullName evidence="3">Heparinase II/III family protein</fullName>
    </submittedName>
</protein>
<reference evidence="4" key="1">
    <citation type="journal article" date="2019" name="Int. J. Syst. Evol. Microbiol.">
        <title>The Global Catalogue of Microorganisms (GCM) 10K type strain sequencing project: providing services to taxonomists for standard genome sequencing and annotation.</title>
        <authorList>
            <consortium name="The Broad Institute Genomics Platform"/>
            <consortium name="The Broad Institute Genome Sequencing Center for Infectious Disease"/>
            <person name="Wu L."/>
            <person name="Ma J."/>
        </authorList>
    </citation>
    <scope>NUCLEOTIDE SEQUENCE [LARGE SCALE GENOMIC DNA]</scope>
    <source>
        <strain evidence="4">Q85</strain>
    </source>
</reference>
<name>A0ABW4NEK0_9SPHN</name>
<gene>
    <name evidence="3" type="ORF">ACFSC3_10370</name>
</gene>
<sequence length="580" mass="61707">MSDMPLDDLPADGIDEGKRLIRVGGDTALSLTERLVERFYRLTWRTPLHGLRLRGKHPLRLITVADDPFAGDASRGRALLDGTIALRGERRAIEGLDARLPGASRAFADHVHGFAWLRDLSTVAPRTQAAPIAEAIMRAWLAVHADDISDPAWRPDLWGRRILAWVAHAPLILSSSDLVYRSSVLHALARGARHLERTADKAPAGAPRIAAWAGVIAAGLMIPGGDPRRMFGEDGMVRALAKSLSDDGGTVGRSPTGQLDALMTLVALRAVYAARRMEMPAEIELAIGRLVPALLGVAHGDRGLSSWQGGGPIAGDVIDAAIAASGVRTRPLRQARAWGYQRLANAGTLLIVDAAPPPIGQMIDGGCASTLAFEMSDGPNRLIVNCGGARAANAQLPPALTQGLRTTAAHSTLTLGDANSTAIQADGMLGRGVGEVELARQETDTVSRIEASHDGYVRRYALTHRRQIALGADGRDVRGEDSLLPAGRGGKRRSGPLGFAIRFHLAPSVEVSPTADGQAALLRLPGNILWQFRCKGGALTVEESVWIDGDGRPHPTEQLVVSGETPPGGTSVSWWLHRSR</sequence>
<dbReference type="InterPro" id="IPR008929">
    <property type="entry name" value="Chondroitin_lyas"/>
</dbReference>
<dbReference type="InterPro" id="IPR012480">
    <property type="entry name" value="Hepar_II_III_C"/>
</dbReference>